<gene>
    <name evidence="1" type="ORF">MENTE1834_LOCUS26055</name>
</gene>
<name>A0ACB0ZJ81_MELEN</name>
<comment type="caution">
    <text evidence="1">The sequence shown here is derived from an EMBL/GenBank/DDBJ whole genome shotgun (WGS) entry which is preliminary data.</text>
</comment>
<protein>
    <submittedName>
        <fullName evidence="1">Uncharacterized protein</fullName>
    </submittedName>
</protein>
<organism evidence="1 2">
    <name type="scientific">Meloidogyne enterolobii</name>
    <name type="common">Root-knot nematode worm</name>
    <name type="synonym">Meloidogyne mayaguensis</name>
    <dbReference type="NCBI Taxonomy" id="390850"/>
    <lineage>
        <taxon>Eukaryota</taxon>
        <taxon>Metazoa</taxon>
        <taxon>Ecdysozoa</taxon>
        <taxon>Nematoda</taxon>
        <taxon>Chromadorea</taxon>
        <taxon>Rhabditida</taxon>
        <taxon>Tylenchina</taxon>
        <taxon>Tylenchomorpha</taxon>
        <taxon>Tylenchoidea</taxon>
        <taxon>Meloidogynidae</taxon>
        <taxon>Meloidogyninae</taxon>
        <taxon>Meloidogyne</taxon>
    </lineage>
</organism>
<evidence type="ECO:0000313" key="1">
    <source>
        <dbReference type="EMBL" id="CAK5078980.1"/>
    </source>
</evidence>
<evidence type="ECO:0000313" key="2">
    <source>
        <dbReference type="Proteomes" id="UP001497535"/>
    </source>
</evidence>
<dbReference type="EMBL" id="CAVMJV010000037">
    <property type="protein sequence ID" value="CAK5078980.1"/>
    <property type="molecule type" value="Genomic_DNA"/>
</dbReference>
<sequence length="806" mass="94191">MKRADIQGLRAISIISVILYHIWPLNFPNGFLGVDVFFVISGYLIAKCLQNIGTNSLSFPKLFETILDFYKRRIQRIVPIYLGVICATASISRTIMLESDFQQARLDMYWSLGFVTNLQSLFCNSKDYFTEVFSYRPFLHTWSLGVEIQFYLLSPILMFIINYFGNSKKQSSSSTNIFPSIILKQNFRRFIFCSLLLILSLISQQFIYLYFGSSISFGFIFCRFWQFIAGIISFLLTNDYLIENEEKEEEGNNNKNNNKIIIWPYILAHCNQSDDIFNCQKQQTIINNNIQISSRSPSIENKHRNTNYNFINFLLKYLIPNIILILLIILLFFPFLSIPIYLRPFQSSFVVIFTSIILFLQNNNWLIYLFLTNKLFVWLGDISYVWYLIHWPTILFLKYFFTIDEFSFKYGIATFILTLIIAFIVEILVDAQIRKLKSFCSVTFLIGIFYAFCFFQLLPTYYSGQNERVAVTKDFDGSLGGRAVTIDVNFTRLIIDDIVKSPEGHSRLANTLSLYEKIRINEILQSATYEDRYKILPGEVLTNRWIGKFAKMVPEERNFLKAVIERKSRGEGKDSTSFLLVGNSHADIISRELQDEFKQNYSVFHMFTAPGCVPFYVPEHLSFVTPDHQMPIKACSAYSQLVKEAIQTIKPDYLFIAFRWYGSFEEQPFNDADNDEILGLINSFLLEIQKNVKIQIFFPAPNLLFKYETSRELAKRLWRGAELEQLHISYKEHLKKNNWSYQRLEHLNCQKCLVYDLSTHFCNSTNDRCAAFDETTKLAIFFDTNHLSYLGRQLARPFLRSLLTLS</sequence>
<accession>A0ACB0ZJ81</accession>
<proteinExistence type="predicted"/>
<reference evidence="1" key="1">
    <citation type="submission" date="2023-11" db="EMBL/GenBank/DDBJ databases">
        <authorList>
            <person name="Poullet M."/>
        </authorList>
    </citation>
    <scope>NUCLEOTIDE SEQUENCE</scope>
    <source>
        <strain evidence="1">E1834</strain>
    </source>
</reference>
<keyword evidence="2" id="KW-1185">Reference proteome</keyword>
<dbReference type="Proteomes" id="UP001497535">
    <property type="component" value="Unassembled WGS sequence"/>
</dbReference>